<name>A0AAW0FTX8_9APHY</name>
<accession>A0AAW0FTX8</accession>
<evidence type="ECO:0000313" key="1">
    <source>
        <dbReference type="EMBL" id="KAK7684508.1"/>
    </source>
</evidence>
<comment type="caution">
    <text evidence="1">The sequence shown here is derived from an EMBL/GenBank/DDBJ whole genome shotgun (WGS) entry which is preliminary data.</text>
</comment>
<proteinExistence type="predicted"/>
<reference evidence="1 2" key="1">
    <citation type="submission" date="2022-09" db="EMBL/GenBank/DDBJ databases">
        <authorList>
            <person name="Palmer J.M."/>
        </authorList>
    </citation>
    <scope>NUCLEOTIDE SEQUENCE [LARGE SCALE GENOMIC DNA]</scope>
    <source>
        <strain evidence="1 2">DSM 7382</strain>
    </source>
</reference>
<protein>
    <submittedName>
        <fullName evidence="1">Uncharacterized protein</fullName>
    </submittedName>
</protein>
<dbReference type="Proteomes" id="UP001385951">
    <property type="component" value="Unassembled WGS sequence"/>
</dbReference>
<organism evidence="1 2">
    <name type="scientific">Cerrena zonata</name>
    <dbReference type="NCBI Taxonomy" id="2478898"/>
    <lineage>
        <taxon>Eukaryota</taxon>
        <taxon>Fungi</taxon>
        <taxon>Dikarya</taxon>
        <taxon>Basidiomycota</taxon>
        <taxon>Agaricomycotina</taxon>
        <taxon>Agaricomycetes</taxon>
        <taxon>Polyporales</taxon>
        <taxon>Cerrenaceae</taxon>
        <taxon>Cerrena</taxon>
    </lineage>
</organism>
<evidence type="ECO:0000313" key="2">
    <source>
        <dbReference type="Proteomes" id="UP001385951"/>
    </source>
</evidence>
<dbReference type="AlphaFoldDB" id="A0AAW0FTX8"/>
<gene>
    <name evidence="1" type="ORF">QCA50_012455</name>
</gene>
<keyword evidence="2" id="KW-1185">Reference proteome</keyword>
<sequence>MITPDVSARYTAREALDALAKVLSELDGETLSTRVSAPPVGPYSYPRVPWQAYDRWSSLPEEFVAKCAAEMAPVRPSQKCFYDNWEPFFVDHF</sequence>
<dbReference type="EMBL" id="JASBNA010000025">
    <property type="protein sequence ID" value="KAK7684508.1"/>
    <property type="molecule type" value="Genomic_DNA"/>
</dbReference>